<keyword evidence="7" id="KW-0689">Ribosomal protein</keyword>
<dbReference type="Pfam" id="PF06325">
    <property type="entry name" value="PrmA"/>
    <property type="match status" value="1"/>
</dbReference>
<gene>
    <name evidence="6 7" type="primary">prmA</name>
    <name evidence="7" type="ORF">HZY91_03445</name>
</gene>
<evidence type="ECO:0000256" key="4">
    <source>
        <dbReference type="ARBA" id="ARBA00022679"/>
    </source>
</evidence>
<dbReference type="GO" id="GO:0032259">
    <property type="term" value="P:methylation"/>
    <property type="evidence" value="ECO:0007669"/>
    <property type="project" value="UniProtKB-KW"/>
</dbReference>
<dbReference type="InterPro" id="IPR004498">
    <property type="entry name" value="Ribosomal_PrmA_MeTrfase"/>
</dbReference>
<feature type="binding site" evidence="6">
    <location>
        <position position="178"/>
    </location>
    <ligand>
        <name>S-adenosyl-L-methionine</name>
        <dbReference type="ChEBI" id="CHEBI:59789"/>
    </ligand>
</feature>
<sequence>MTHWQSVKISFANKDATFIEYVTHLLFELGAQGTEVKYAPGYLESHPNLFGEIPEELPVSYLEHMTEVYGYFEDEIDIIDLINRLESDIEGEKKIDFQTVKIENWQENWMEYYKVQHITRFIKIVPIWEDYQALNLDEKIIFLDPGIAFGTGDHPTTQLGAQALETVMRGNETVIDLGTGSGVLSFIAYCLGARKVWGYDLDPQAVEAAKNNLTFQPKINELIKEGREVPVEFAVNDLLQGININVDIIIANILPHILVEMFDDAYRLLNDSGYLVLGGILKEKQEEILSALDSQKWEVIQINQLRNWIGIILKKKGK</sequence>
<protein>
    <recommendedName>
        <fullName evidence="6">Ribosomal protein L11 methyltransferase</fullName>
        <shortName evidence="6">L11 Mtase</shortName>
        <ecNumber evidence="6">2.1.1.-</ecNumber>
    </recommendedName>
</protein>
<keyword evidence="4 6" id="KW-0808">Transferase</keyword>
<dbReference type="EMBL" id="JACBXQ010000002">
    <property type="protein sequence ID" value="MBG9985947.1"/>
    <property type="molecule type" value="Genomic_DNA"/>
</dbReference>
<dbReference type="HAMAP" id="MF_00735">
    <property type="entry name" value="Methyltr_PrmA"/>
    <property type="match status" value="1"/>
</dbReference>
<keyword evidence="8" id="KW-1185">Reference proteome</keyword>
<dbReference type="GO" id="GO:0008168">
    <property type="term" value="F:methyltransferase activity"/>
    <property type="evidence" value="ECO:0007669"/>
    <property type="project" value="UniProtKB-KW"/>
</dbReference>
<organism evidence="7 8">
    <name type="scientific">Facklamia lactis</name>
    <dbReference type="NCBI Taxonomy" id="2749967"/>
    <lineage>
        <taxon>Bacteria</taxon>
        <taxon>Bacillati</taxon>
        <taxon>Bacillota</taxon>
        <taxon>Bacilli</taxon>
        <taxon>Lactobacillales</taxon>
        <taxon>Aerococcaceae</taxon>
        <taxon>Facklamia</taxon>
    </lineage>
</organism>
<dbReference type="PANTHER" id="PTHR43648">
    <property type="entry name" value="ELECTRON TRANSFER FLAVOPROTEIN BETA SUBUNIT LYSINE METHYLTRANSFERASE"/>
    <property type="match status" value="1"/>
</dbReference>
<evidence type="ECO:0000256" key="1">
    <source>
        <dbReference type="ARBA" id="ARBA00009741"/>
    </source>
</evidence>
<proteinExistence type="inferred from homology"/>
<keyword evidence="3 6" id="KW-0489">Methyltransferase</keyword>
<evidence type="ECO:0000256" key="6">
    <source>
        <dbReference type="HAMAP-Rule" id="MF_00735"/>
    </source>
</evidence>
<comment type="catalytic activity">
    <reaction evidence="6">
        <text>L-lysyl-[protein] + 3 S-adenosyl-L-methionine = N(6),N(6),N(6)-trimethyl-L-lysyl-[protein] + 3 S-adenosyl-L-homocysteine + 3 H(+)</text>
        <dbReference type="Rhea" id="RHEA:54192"/>
        <dbReference type="Rhea" id="RHEA-COMP:9752"/>
        <dbReference type="Rhea" id="RHEA-COMP:13826"/>
        <dbReference type="ChEBI" id="CHEBI:15378"/>
        <dbReference type="ChEBI" id="CHEBI:29969"/>
        <dbReference type="ChEBI" id="CHEBI:57856"/>
        <dbReference type="ChEBI" id="CHEBI:59789"/>
        <dbReference type="ChEBI" id="CHEBI:61961"/>
    </reaction>
</comment>
<comment type="caution">
    <text evidence="7">The sequence shown here is derived from an EMBL/GenBank/DDBJ whole genome shotgun (WGS) entry which is preliminary data.</text>
</comment>
<keyword evidence="2 6" id="KW-0963">Cytoplasm</keyword>
<dbReference type="PANTHER" id="PTHR43648:SF1">
    <property type="entry name" value="ELECTRON TRANSFER FLAVOPROTEIN BETA SUBUNIT LYSINE METHYLTRANSFERASE"/>
    <property type="match status" value="1"/>
</dbReference>
<reference evidence="7 8" key="1">
    <citation type="submission" date="2020-07" db="EMBL/GenBank/DDBJ databases">
        <title>Facklamia lactis sp. nov., isolated from raw milk.</title>
        <authorList>
            <person name="Doll E.V."/>
            <person name="Huptas C."/>
            <person name="Staib L."/>
            <person name="Wenning M."/>
            <person name="Scherer S."/>
        </authorList>
    </citation>
    <scope>NUCLEOTIDE SEQUENCE [LARGE SCALE GENOMIC DNA]</scope>
    <source>
        <strain evidence="7 8">DSM 111018</strain>
    </source>
</reference>
<feature type="binding site" evidence="6">
    <location>
        <position position="252"/>
    </location>
    <ligand>
        <name>S-adenosyl-L-methionine</name>
        <dbReference type="ChEBI" id="CHEBI:59789"/>
    </ligand>
</feature>
<dbReference type="InterPro" id="IPR029063">
    <property type="entry name" value="SAM-dependent_MTases_sf"/>
</dbReference>
<evidence type="ECO:0000256" key="5">
    <source>
        <dbReference type="ARBA" id="ARBA00022691"/>
    </source>
</evidence>
<feature type="binding site" evidence="6">
    <location>
        <position position="157"/>
    </location>
    <ligand>
        <name>S-adenosyl-L-methionine</name>
        <dbReference type="ChEBI" id="CHEBI:59789"/>
    </ligand>
</feature>
<dbReference type="EC" id="2.1.1.-" evidence="6"/>
<keyword evidence="7" id="KW-0687">Ribonucleoprotein</keyword>
<dbReference type="GO" id="GO:0005840">
    <property type="term" value="C:ribosome"/>
    <property type="evidence" value="ECO:0007669"/>
    <property type="project" value="UniProtKB-KW"/>
</dbReference>
<evidence type="ECO:0000256" key="2">
    <source>
        <dbReference type="ARBA" id="ARBA00022490"/>
    </source>
</evidence>
<dbReference type="SUPFAM" id="SSF53335">
    <property type="entry name" value="S-adenosyl-L-methionine-dependent methyltransferases"/>
    <property type="match status" value="1"/>
</dbReference>
<dbReference type="RefSeq" id="WP_197114824.1">
    <property type="nucleotide sequence ID" value="NZ_JACBXQ010000002.1"/>
</dbReference>
<dbReference type="PIRSF" id="PIRSF000401">
    <property type="entry name" value="RPL11_MTase"/>
    <property type="match status" value="1"/>
</dbReference>
<evidence type="ECO:0000313" key="8">
    <source>
        <dbReference type="Proteomes" id="UP000721415"/>
    </source>
</evidence>
<feature type="binding site" evidence="6">
    <location>
        <position position="200"/>
    </location>
    <ligand>
        <name>S-adenosyl-L-methionine</name>
        <dbReference type="ChEBI" id="CHEBI:59789"/>
    </ligand>
</feature>
<dbReference type="CDD" id="cd02440">
    <property type="entry name" value="AdoMet_MTases"/>
    <property type="match status" value="1"/>
</dbReference>
<comment type="function">
    <text evidence="6">Methylates ribosomal protein L11.</text>
</comment>
<comment type="similarity">
    <text evidence="1 6">Belongs to the methyltransferase superfamily. PrmA family.</text>
</comment>
<dbReference type="InterPro" id="IPR050078">
    <property type="entry name" value="Ribosomal_L11_MeTrfase_PrmA"/>
</dbReference>
<evidence type="ECO:0000313" key="7">
    <source>
        <dbReference type="EMBL" id="MBG9985947.1"/>
    </source>
</evidence>
<accession>A0ABS0LPL4</accession>
<keyword evidence="5 6" id="KW-0949">S-adenosyl-L-methionine</keyword>
<dbReference type="Proteomes" id="UP000721415">
    <property type="component" value="Unassembled WGS sequence"/>
</dbReference>
<dbReference type="NCBIfam" id="TIGR00406">
    <property type="entry name" value="prmA"/>
    <property type="match status" value="1"/>
</dbReference>
<dbReference type="Gene3D" id="3.40.50.150">
    <property type="entry name" value="Vaccinia Virus protein VP39"/>
    <property type="match status" value="1"/>
</dbReference>
<name>A0ABS0LPL4_9LACT</name>
<evidence type="ECO:0000256" key="3">
    <source>
        <dbReference type="ARBA" id="ARBA00022603"/>
    </source>
</evidence>
<comment type="subcellular location">
    <subcellularLocation>
        <location evidence="6">Cytoplasm</location>
    </subcellularLocation>
</comment>